<dbReference type="EMBL" id="MEVK01000039">
    <property type="protein sequence ID" value="OGC58277.1"/>
    <property type="molecule type" value="Genomic_DNA"/>
</dbReference>
<feature type="region of interest" description="Disordered" evidence="1">
    <location>
        <begin position="298"/>
        <end position="346"/>
    </location>
</feature>
<sequence>MIFHNLHKFSQLAISFLVFLLAISVLVNPSPVLAGTTISIENNGESSSNEVTLERSQEETITQTNEGSVDNSVTEDQNTGGNEADGNSGEVEIGTGDISTQTTITTDLNHSEAEGPCCETGGIDATISGNGADSTSDLQITTTQTFTANITNIANISNSIQGTSNTGRNSANRNGGDVRIVTGSISVNDRMINTSINTAWVGSSCCSTSDLSIKIFGNGTGSVNTITYDEAFSENVNIENLANIINSKKRDENTGDNHADDNLGDVSITTGDITDNTEIENDVNQSVIENPCNCIAQLPPVTIPPTDPGKPDDPGKDKDPKSGDGNGRRHGGGSDGDDDDDDSGQVLPATGESWFFFALLANLAMFMFGVYLRMRSGRAPAHNFSLGV</sequence>
<proteinExistence type="predicted"/>
<evidence type="ECO:0000256" key="1">
    <source>
        <dbReference type="SAM" id="MobiDB-lite"/>
    </source>
</evidence>
<accession>A0A1F4VM20</accession>
<keyword evidence="2" id="KW-0812">Transmembrane</keyword>
<feature type="region of interest" description="Disordered" evidence="1">
    <location>
        <begin position="249"/>
        <end position="271"/>
    </location>
</feature>
<feature type="compositionally biased region" description="Low complexity" evidence="1">
    <location>
        <begin position="41"/>
        <end position="50"/>
    </location>
</feature>
<feature type="region of interest" description="Disordered" evidence="1">
    <location>
        <begin position="40"/>
        <end position="95"/>
    </location>
</feature>
<feature type="compositionally biased region" description="Polar residues" evidence="1">
    <location>
        <begin position="59"/>
        <end position="81"/>
    </location>
</feature>
<keyword evidence="2" id="KW-1133">Transmembrane helix</keyword>
<evidence type="ECO:0000313" key="3">
    <source>
        <dbReference type="EMBL" id="OGC58277.1"/>
    </source>
</evidence>
<evidence type="ECO:0000313" key="4">
    <source>
        <dbReference type="Proteomes" id="UP000178964"/>
    </source>
</evidence>
<protein>
    <submittedName>
        <fullName evidence="3">Uncharacterized protein</fullName>
    </submittedName>
</protein>
<gene>
    <name evidence="3" type="ORF">A3A70_03215</name>
</gene>
<keyword evidence="2" id="KW-0472">Membrane</keyword>
<evidence type="ECO:0000256" key="2">
    <source>
        <dbReference type="SAM" id="Phobius"/>
    </source>
</evidence>
<comment type="caution">
    <text evidence="3">The sequence shown here is derived from an EMBL/GenBank/DDBJ whole genome shotgun (WGS) entry which is preliminary data.</text>
</comment>
<reference evidence="3 4" key="1">
    <citation type="journal article" date="2016" name="Nat. Commun.">
        <title>Thousands of microbial genomes shed light on interconnected biogeochemical processes in an aquifer system.</title>
        <authorList>
            <person name="Anantharaman K."/>
            <person name="Brown C.T."/>
            <person name="Hug L.A."/>
            <person name="Sharon I."/>
            <person name="Castelle C.J."/>
            <person name="Probst A.J."/>
            <person name="Thomas B.C."/>
            <person name="Singh A."/>
            <person name="Wilkins M.J."/>
            <person name="Karaoz U."/>
            <person name="Brodie E.L."/>
            <person name="Williams K.H."/>
            <person name="Hubbard S.S."/>
            <person name="Banfield J.F."/>
        </authorList>
    </citation>
    <scope>NUCLEOTIDE SEQUENCE [LARGE SCALE GENOMIC DNA]</scope>
</reference>
<feature type="compositionally biased region" description="Basic and acidic residues" evidence="1">
    <location>
        <begin position="309"/>
        <end position="322"/>
    </location>
</feature>
<dbReference type="Proteomes" id="UP000178964">
    <property type="component" value="Unassembled WGS sequence"/>
</dbReference>
<name>A0A1F4VM20_UNCKA</name>
<organism evidence="3 4">
    <name type="scientific">candidate division WWE3 bacterium RIFCSPLOWO2_01_FULL_42_11</name>
    <dbReference type="NCBI Taxonomy" id="1802627"/>
    <lineage>
        <taxon>Bacteria</taxon>
        <taxon>Katanobacteria</taxon>
    </lineage>
</organism>
<feature type="compositionally biased region" description="Basic and acidic residues" evidence="1">
    <location>
        <begin position="249"/>
        <end position="261"/>
    </location>
</feature>
<feature type="transmembrane region" description="Helical" evidence="2">
    <location>
        <begin position="354"/>
        <end position="372"/>
    </location>
</feature>
<dbReference type="AlphaFoldDB" id="A0A1F4VM20"/>